<name>A0A0K9P3X6_ZOSMR</name>
<protein>
    <recommendedName>
        <fullName evidence="3">Neprosin PEP catalytic domain-containing protein</fullName>
    </recommendedName>
</protein>
<dbReference type="AlphaFoldDB" id="A0A0K9P3X6"/>
<evidence type="ECO:0000259" key="3">
    <source>
        <dbReference type="PROSITE" id="PS52045"/>
    </source>
</evidence>
<evidence type="ECO:0000256" key="2">
    <source>
        <dbReference type="SAM" id="SignalP"/>
    </source>
</evidence>
<dbReference type="PROSITE" id="PS52045">
    <property type="entry name" value="NEPROSIN_PEP_CD"/>
    <property type="match status" value="1"/>
</dbReference>
<dbReference type="InterPro" id="IPR004314">
    <property type="entry name" value="Neprosin"/>
</dbReference>
<feature type="chain" id="PRO_5012068196" description="Neprosin PEP catalytic domain-containing protein" evidence="2">
    <location>
        <begin position="16"/>
        <end position="388"/>
    </location>
</feature>
<keyword evidence="2" id="KW-0732">Signal</keyword>
<dbReference type="PANTHER" id="PTHR31589">
    <property type="entry name" value="PROTEIN, PUTATIVE (DUF239)-RELATED-RELATED"/>
    <property type="match status" value="1"/>
</dbReference>
<dbReference type="OrthoDB" id="784883at2759"/>
<evidence type="ECO:0000313" key="5">
    <source>
        <dbReference type="Proteomes" id="UP000036987"/>
    </source>
</evidence>
<evidence type="ECO:0000313" key="4">
    <source>
        <dbReference type="EMBL" id="KMZ63679.1"/>
    </source>
</evidence>
<proteinExistence type="predicted"/>
<feature type="domain" description="Neprosin PEP catalytic" evidence="3">
    <location>
        <begin position="136"/>
        <end position="387"/>
    </location>
</feature>
<dbReference type="EMBL" id="LFYR01001213">
    <property type="protein sequence ID" value="KMZ63679.1"/>
    <property type="molecule type" value="Genomic_DNA"/>
</dbReference>
<keyword evidence="5" id="KW-1185">Reference proteome</keyword>
<reference evidence="5" key="1">
    <citation type="journal article" date="2016" name="Nature">
        <title>The genome of the seagrass Zostera marina reveals angiosperm adaptation to the sea.</title>
        <authorList>
            <person name="Olsen J.L."/>
            <person name="Rouze P."/>
            <person name="Verhelst B."/>
            <person name="Lin Y.-C."/>
            <person name="Bayer T."/>
            <person name="Collen J."/>
            <person name="Dattolo E."/>
            <person name="De Paoli E."/>
            <person name="Dittami S."/>
            <person name="Maumus F."/>
            <person name="Michel G."/>
            <person name="Kersting A."/>
            <person name="Lauritano C."/>
            <person name="Lohaus R."/>
            <person name="Toepel M."/>
            <person name="Tonon T."/>
            <person name="Vanneste K."/>
            <person name="Amirebrahimi M."/>
            <person name="Brakel J."/>
            <person name="Bostroem C."/>
            <person name="Chovatia M."/>
            <person name="Grimwood J."/>
            <person name="Jenkins J.W."/>
            <person name="Jueterbock A."/>
            <person name="Mraz A."/>
            <person name="Stam W.T."/>
            <person name="Tice H."/>
            <person name="Bornberg-Bauer E."/>
            <person name="Green P.J."/>
            <person name="Pearson G.A."/>
            <person name="Procaccini G."/>
            <person name="Duarte C.M."/>
            <person name="Schmutz J."/>
            <person name="Reusch T.B.H."/>
            <person name="Van de Peer Y."/>
        </authorList>
    </citation>
    <scope>NUCLEOTIDE SEQUENCE [LARGE SCALE GENOMIC DNA]</scope>
    <source>
        <strain evidence="5">cv. Finnish</strain>
    </source>
</reference>
<dbReference type="InterPro" id="IPR053168">
    <property type="entry name" value="Glutamic_endopeptidase"/>
</dbReference>
<dbReference type="InterPro" id="IPR025521">
    <property type="entry name" value="Neprosin_propep"/>
</dbReference>
<evidence type="ECO:0000256" key="1">
    <source>
        <dbReference type="SAM" id="MobiDB-lite"/>
    </source>
</evidence>
<dbReference type="PANTHER" id="PTHR31589:SF232">
    <property type="entry name" value="NEPROSIN DOMAIN-CONTAINING PROTEIN"/>
    <property type="match status" value="1"/>
</dbReference>
<comment type="caution">
    <text evidence="4">The sequence shown here is derived from an EMBL/GenBank/DDBJ whole genome shotgun (WGS) entry which is preliminary data.</text>
</comment>
<feature type="region of interest" description="Disordered" evidence="1">
    <location>
        <begin position="83"/>
        <end position="107"/>
    </location>
</feature>
<accession>A0A0K9P3X6</accession>
<dbReference type="Pfam" id="PF14365">
    <property type="entry name" value="Neprosin_AP"/>
    <property type="match status" value="1"/>
</dbReference>
<feature type="signal peptide" evidence="2">
    <location>
        <begin position="1"/>
        <end position="15"/>
    </location>
</feature>
<gene>
    <name evidence="4" type="ORF">ZOSMA_3G01630</name>
</gene>
<organism evidence="4 5">
    <name type="scientific">Zostera marina</name>
    <name type="common">Eelgrass</name>
    <dbReference type="NCBI Taxonomy" id="29655"/>
    <lineage>
        <taxon>Eukaryota</taxon>
        <taxon>Viridiplantae</taxon>
        <taxon>Streptophyta</taxon>
        <taxon>Embryophyta</taxon>
        <taxon>Tracheophyta</taxon>
        <taxon>Spermatophyta</taxon>
        <taxon>Magnoliopsida</taxon>
        <taxon>Liliopsida</taxon>
        <taxon>Zosteraceae</taxon>
        <taxon>Zostera</taxon>
    </lineage>
</organism>
<dbReference type="OMA" id="FHIAWHA"/>
<dbReference type="Proteomes" id="UP000036987">
    <property type="component" value="Unassembled WGS sequence"/>
</dbReference>
<dbReference type="Pfam" id="PF03080">
    <property type="entry name" value="Neprosin"/>
    <property type="match status" value="1"/>
</dbReference>
<dbReference type="Gene3D" id="3.90.1320.10">
    <property type="entry name" value="Outer-capsid protein sigma 3, large lobe"/>
    <property type="match status" value="1"/>
</dbReference>
<sequence length="388" mass="43531">MVFLIFLFLSGLVSGVKIPTLKAAEQAVTAHLENIERNTIKTIKTKDADIFDCVDIYKQPAFSHPLLKDHKLQMNPSSYPMVIGNDHHHGNTENESNGDENCPEGTVPVHRLPKDVILKSTPSRSSRSILQINHFFRPPFYHKYVAEVRKNDSITYGAAANLNVYAVPDVGPNQVSSSRIQVMNPAAGAYLAGGWTVNPKLFNDTNTRLFVTWSGDTDGLFQECYNMLCPGFVQINTKVKLGMILKHVSLFNGPQITFKIYIFNDGRDGNWWLAFKTPSNVIGYWPRKLFRNFANASELRYGGYTSCRLGETCPAMGSGRRPSQKHDHSCFFIEVQYLDVNKNVHQVSDEQHIPFANQKDCYDVGKYLHYSGGGEAFGFGFGGPKCKM</sequence>